<protein>
    <recommendedName>
        <fullName evidence="2 9">Lysophospholipase</fullName>
        <ecNumber evidence="2 9">3.1.1.5</ecNumber>
    </recommendedName>
</protein>
<evidence type="ECO:0000256" key="5">
    <source>
        <dbReference type="ARBA" id="ARBA00022963"/>
    </source>
</evidence>
<feature type="domain" description="PLA2c" evidence="11">
    <location>
        <begin position="296"/>
        <end position="847"/>
    </location>
</feature>
<keyword evidence="4 8" id="KW-0378">Hydrolase</keyword>
<feature type="compositionally biased region" description="Polar residues" evidence="10">
    <location>
        <begin position="867"/>
        <end position="881"/>
    </location>
</feature>
<dbReference type="GO" id="GO:0005829">
    <property type="term" value="C:cytosol"/>
    <property type="evidence" value="ECO:0007669"/>
    <property type="project" value="TreeGrafter"/>
</dbReference>
<gene>
    <name evidence="12" type="ORF">MCUN1_000245</name>
</gene>
<dbReference type="SUPFAM" id="SSF52151">
    <property type="entry name" value="FabD/lysophospholipase-like"/>
    <property type="match status" value="1"/>
</dbReference>
<organism evidence="12 13">
    <name type="scientific">Malassezia cuniculi</name>
    <dbReference type="NCBI Taxonomy" id="948313"/>
    <lineage>
        <taxon>Eukaryota</taxon>
        <taxon>Fungi</taxon>
        <taxon>Dikarya</taxon>
        <taxon>Basidiomycota</taxon>
        <taxon>Ustilaginomycotina</taxon>
        <taxon>Malasseziomycetes</taxon>
        <taxon>Malasseziales</taxon>
        <taxon>Malasseziaceae</taxon>
        <taxon>Malassezia</taxon>
    </lineage>
</organism>
<dbReference type="InterPro" id="IPR029033">
    <property type="entry name" value="His_PPase_superfam"/>
</dbReference>
<dbReference type="PANTHER" id="PTHR10728">
    <property type="entry name" value="CYTOSOLIC PHOSPHOLIPASE A2"/>
    <property type="match status" value="1"/>
</dbReference>
<evidence type="ECO:0000256" key="8">
    <source>
        <dbReference type="PROSITE-ProRule" id="PRU00555"/>
    </source>
</evidence>
<comment type="catalytic activity">
    <reaction evidence="9">
        <text>a 1-acyl-sn-glycero-3-phosphocholine + H2O = sn-glycerol 3-phosphocholine + a fatty acid + H(+)</text>
        <dbReference type="Rhea" id="RHEA:15177"/>
        <dbReference type="ChEBI" id="CHEBI:15377"/>
        <dbReference type="ChEBI" id="CHEBI:15378"/>
        <dbReference type="ChEBI" id="CHEBI:16870"/>
        <dbReference type="ChEBI" id="CHEBI:28868"/>
        <dbReference type="ChEBI" id="CHEBI:58168"/>
        <dbReference type="EC" id="3.1.1.5"/>
    </reaction>
</comment>
<evidence type="ECO:0000256" key="2">
    <source>
        <dbReference type="ARBA" id="ARBA00013274"/>
    </source>
</evidence>
<dbReference type="SMART" id="SM00022">
    <property type="entry name" value="PLAc"/>
    <property type="match status" value="1"/>
</dbReference>
<evidence type="ECO:0000256" key="10">
    <source>
        <dbReference type="SAM" id="MobiDB-lite"/>
    </source>
</evidence>
<dbReference type="Gene3D" id="3.40.50.1240">
    <property type="entry name" value="Phosphoglycerate mutase-like"/>
    <property type="match status" value="1"/>
</dbReference>
<dbReference type="Proteomes" id="UP001219933">
    <property type="component" value="Chromosome 1"/>
</dbReference>
<comment type="similarity">
    <text evidence="1 9">Belongs to the lysophospholipase family.</text>
</comment>
<dbReference type="InterPro" id="IPR016035">
    <property type="entry name" value="Acyl_Trfase/lysoPLipase"/>
</dbReference>
<dbReference type="SMART" id="SM00855">
    <property type="entry name" value="PGAM"/>
    <property type="match status" value="1"/>
</dbReference>
<keyword evidence="6 8" id="KW-0443">Lipid metabolism</keyword>
<dbReference type="InterPro" id="IPR013078">
    <property type="entry name" value="His_Pase_superF_clade-1"/>
</dbReference>
<dbReference type="EMBL" id="CP119877">
    <property type="protein sequence ID" value="WFD33432.1"/>
    <property type="molecule type" value="Genomic_DNA"/>
</dbReference>
<accession>A0AAF0J4G6</accession>
<keyword evidence="13" id="KW-1185">Reference proteome</keyword>
<dbReference type="CDD" id="cd07067">
    <property type="entry name" value="HP_PGM_like"/>
    <property type="match status" value="1"/>
</dbReference>
<feature type="compositionally biased region" description="Acidic residues" evidence="10">
    <location>
        <begin position="10"/>
        <end position="19"/>
    </location>
</feature>
<evidence type="ECO:0000256" key="7">
    <source>
        <dbReference type="ARBA" id="ARBA00023180"/>
    </source>
</evidence>
<keyword evidence="3" id="KW-0732">Signal</keyword>
<dbReference type="PANTHER" id="PTHR10728:SF33">
    <property type="entry name" value="LYSOPHOSPHOLIPASE 1-RELATED"/>
    <property type="match status" value="1"/>
</dbReference>
<evidence type="ECO:0000259" key="11">
    <source>
        <dbReference type="PROSITE" id="PS51210"/>
    </source>
</evidence>
<reference evidence="12" key="1">
    <citation type="submission" date="2023-03" db="EMBL/GenBank/DDBJ databases">
        <title>Mating type loci evolution in Malassezia.</title>
        <authorList>
            <person name="Coelho M.A."/>
        </authorList>
    </citation>
    <scope>NUCLEOTIDE SEQUENCE</scope>
    <source>
        <strain evidence="12">CBS 11721</strain>
    </source>
</reference>
<dbReference type="GO" id="GO:0004622">
    <property type="term" value="F:phosphatidylcholine lysophospholipase activity"/>
    <property type="evidence" value="ECO:0007669"/>
    <property type="project" value="UniProtKB-EC"/>
</dbReference>
<dbReference type="SUPFAM" id="SSF53254">
    <property type="entry name" value="Phosphoglycerate mutase-like"/>
    <property type="match status" value="1"/>
</dbReference>
<evidence type="ECO:0000256" key="3">
    <source>
        <dbReference type="ARBA" id="ARBA00022729"/>
    </source>
</evidence>
<keyword evidence="5 8" id="KW-0442">Lipid degradation</keyword>
<evidence type="ECO:0000256" key="9">
    <source>
        <dbReference type="RuleBase" id="RU362103"/>
    </source>
</evidence>
<proteinExistence type="inferred from homology"/>
<sequence length="916" mass="99402">MEEPVQIVFETEDEADTASEQECATRQRCESMRERELEHIEQSKPECQETSAPPEHAHGPLAYITLIRHAQSRANVEHVLQGVADAPLSRTGTHQLKQLEEAWRSGETSANMYDLPKPSMVVSSPIGRACHTAHAVARGAGLRSATGQADHHTPPMAPPDDCQPQVVLDSGLCERNFGRAESTRKGVRVPGYTVPERVGRAESDSAFYKRAAREGGKWLTWAADLGRSGTAPHLLLAAGAALASSADTQDNADGLLPSDEQSKLQAVLLAAKVNQAAQHLIPRWNPGGTYAPTNVSCPEMVQADNYVGLIRNASDNKIVQSEQEWINKRHNVTHSRWADWLKQVGLDSNGGLPGGVDAYLSNKTQFPRVGIAISGGGYRAMLFGVGVLQGLDSRNGTAKQRGTGGFLQLADYVAGLSGGSWATGSKAINDWPTTQEMIEYVYDLESDLIWPSDGKISFYTDLLDDVDDKDDAGFPVGITDYWGRALSYHLLNQTKYPKQGQTAVWSDIVNTTSFQEATYPFPVIISIGRQPDARWINLNATYFEFTPYEFGSWQPNLQAFMPVGSLGSALNNGQPSAEDKSCVAGYENFGWTVGTSSTLFNALYLKTLQGNTDSILNNIVKSITGKLSDSNNDVAQVPNPFLGYRPETNRFNNMTYLDLVDGGEANHNVPLEPLFQPARKLDMVLAVDSSADTDSGWPNGTALYETFRRAQLKSFGYMPFPKIPDANTFINKGLNTRPSFFGCSINDTINGETAANNAVSPLLVYLPNYPYSFNTNTDTYELSYSKETQQKFVDNSVNVATMGGEMEDWSQCLACASLLRSLQRSGQDMPDKCQSCFNRYCWDGQSDSNAPASKYQPSIGTPPFVASNGTNSVQPASTGVDSPTKGDSGDSGAASIRIASTTVAAVVVAAIMAVVL</sequence>
<dbReference type="EC" id="3.1.1.5" evidence="2 9"/>
<evidence type="ECO:0000313" key="13">
    <source>
        <dbReference type="Proteomes" id="UP001219933"/>
    </source>
</evidence>
<dbReference type="PROSITE" id="PS51210">
    <property type="entry name" value="PLA2C"/>
    <property type="match status" value="1"/>
</dbReference>
<dbReference type="FunFam" id="3.40.1090.10:FF:000010">
    <property type="entry name" value="Lysophospholipase"/>
    <property type="match status" value="1"/>
</dbReference>
<dbReference type="Gene3D" id="3.40.1090.10">
    <property type="entry name" value="Cytosolic phospholipase A2 catalytic domain"/>
    <property type="match status" value="1"/>
</dbReference>
<dbReference type="InterPro" id="IPR002642">
    <property type="entry name" value="LysoPLipase_cat_dom"/>
</dbReference>
<feature type="region of interest" description="Disordered" evidence="10">
    <location>
        <begin position="852"/>
        <end position="892"/>
    </location>
</feature>
<evidence type="ECO:0000313" key="12">
    <source>
        <dbReference type="EMBL" id="WFD33432.1"/>
    </source>
</evidence>
<name>A0AAF0J4G6_9BASI</name>
<dbReference type="AlphaFoldDB" id="A0AAF0J4G6"/>
<dbReference type="Pfam" id="PF01735">
    <property type="entry name" value="PLA2_B"/>
    <property type="match status" value="1"/>
</dbReference>
<dbReference type="Pfam" id="PF00300">
    <property type="entry name" value="His_Phos_1"/>
    <property type="match status" value="1"/>
</dbReference>
<dbReference type="GO" id="GO:0046475">
    <property type="term" value="P:glycerophospholipid catabolic process"/>
    <property type="evidence" value="ECO:0007669"/>
    <property type="project" value="TreeGrafter"/>
</dbReference>
<evidence type="ECO:0000256" key="1">
    <source>
        <dbReference type="ARBA" id="ARBA00008780"/>
    </source>
</evidence>
<evidence type="ECO:0000256" key="6">
    <source>
        <dbReference type="ARBA" id="ARBA00023098"/>
    </source>
</evidence>
<feature type="region of interest" description="Disordered" evidence="10">
    <location>
        <begin position="1"/>
        <end position="24"/>
    </location>
</feature>
<evidence type="ECO:0000256" key="4">
    <source>
        <dbReference type="ARBA" id="ARBA00022801"/>
    </source>
</evidence>
<keyword evidence="7" id="KW-0325">Glycoprotein</keyword>
<dbReference type="GO" id="GO:0004623">
    <property type="term" value="F:phospholipase A2 activity"/>
    <property type="evidence" value="ECO:0007669"/>
    <property type="project" value="TreeGrafter"/>
</dbReference>